<dbReference type="Proteomes" id="UP001153712">
    <property type="component" value="Chromosome 3"/>
</dbReference>
<proteinExistence type="predicted"/>
<evidence type="ECO:0000313" key="1">
    <source>
        <dbReference type="EMBL" id="CAG9860253.1"/>
    </source>
</evidence>
<organism evidence="1 2">
    <name type="scientific">Phyllotreta striolata</name>
    <name type="common">Striped flea beetle</name>
    <name type="synonym">Crioceris striolata</name>
    <dbReference type="NCBI Taxonomy" id="444603"/>
    <lineage>
        <taxon>Eukaryota</taxon>
        <taxon>Metazoa</taxon>
        <taxon>Ecdysozoa</taxon>
        <taxon>Arthropoda</taxon>
        <taxon>Hexapoda</taxon>
        <taxon>Insecta</taxon>
        <taxon>Pterygota</taxon>
        <taxon>Neoptera</taxon>
        <taxon>Endopterygota</taxon>
        <taxon>Coleoptera</taxon>
        <taxon>Polyphaga</taxon>
        <taxon>Cucujiformia</taxon>
        <taxon>Chrysomeloidea</taxon>
        <taxon>Chrysomelidae</taxon>
        <taxon>Galerucinae</taxon>
        <taxon>Alticini</taxon>
        <taxon>Phyllotreta</taxon>
    </lineage>
</organism>
<dbReference type="EMBL" id="OU900096">
    <property type="protein sequence ID" value="CAG9860253.1"/>
    <property type="molecule type" value="Genomic_DNA"/>
</dbReference>
<reference evidence="1" key="1">
    <citation type="submission" date="2022-01" db="EMBL/GenBank/DDBJ databases">
        <authorList>
            <person name="King R."/>
        </authorList>
    </citation>
    <scope>NUCLEOTIDE SEQUENCE</scope>
</reference>
<keyword evidence="2" id="KW-1185">Reference proteome</keyword>
<accession>A0A9N9TTK9</accession>
<protein>
    <submittedName>
        <fullName evidence="1">Uncharacterized protein</fullName>
    </submittedName>
</protein>
<name>A0A9N9TTK9_PHYSR</name>
<evidence type="ECO:0000313" key="2">
    <source>
        <dbReference type="Proteomes" id="UP001153712"/>
    </source>
</evidence>
<gene>
    <name evidence="1" type="ORF">PHYEVI_LOCUS6609</name>
</gene>
<dbReference type="AlphaFoldDB" id="A0A9N9TTK9"/>
<sequence length="180" mass="21244">MERRTNYTRLRSTVIQKLPEGVFDDKPLIHVENAGPNDYEKHESAHSKRRYLRECSQNLYKELVTTTEVILDSLKSVKREDNPSTYDSKSNGFISKLRKKSKLKKCISYEEICPFYETVLDETSQPKIKKRPINKTADGKFDNSFLRTEMKMCDEKVFKQKTRSYLENLKKNGITDLRYE</sequence>